<dbReference type="InterPro" id="IPR005467">
    <property type="entry name" value="His_kinase_dom"/>
</dbReference>
<protein>
    <recommendedName>
        <fullName evidence="8">Protein-serine/threonine kinase</fullName>
        <ecNumber evidence="8">2.7.11.-</ecNumber>
    </recommendedName>
</protein>
<keyword evidence="5 8" id="KW-0067">ATP-binding</keyword>
<evidence type="ECO:0000256" key="6">
    <source>
        <dbReference type="ARBA" id="ARBA00023128"/>
    </source>
</evidence>
<dbReference type="AlphaFoldDB" id="A0A1Q2YF66"/>
<feature type="domain" description="Histidine kinase" evidence="9">
    <location>
        <begin position="319"/>
        <end position="454"/>
    </location>
</feature>
<keyword evidence="4 8" id="KW-0418">Kinase</keyword>
<dbReference type="OrthoDB" id="241648at2759"/>
<name>A0A1Q2YF66_9ASCO</name>
<evidence type="ECO:0000256" key="7">
    <source>
        <dbReference type="ARBA" id="ARBA00048201"/>
    </source>
</evidence>
<dbReference type="Gene3D" id="1.20.140.20">
    <property type="entry name" value="Alpha-ketoacid/pyruvate dehydrogenase kinase, N-terminal domain"/>
    <property type="match status" value="2"/>
</dbReference>
<evidence type="ECO:0000256" key="5">
    <source>
        <dbReference type="ARBA" id="ARBA00022840"/>
    </source>
</evidence>
<evidence type="ECO:0000256" key="2">
    <source>
        <dbReference type="ARBA" id="ARBA00022679"/>
    </source>
</evidence>
<accession>A0A1Q2YF66</accession>
<comment type="caution">
    <text evidence="10">The sequence shown here is derived from an EMBL/GenBank/DDBJ whole genome shotgun (WGS) entry which is preliminary data.</text>
</comment>
<dbReference type="EC" id="2.7.11.-" evidence="8"/>
<dbReference type="EMBL" id="BDGI01000057">
    <property type="protein sequence ID" value="GAV28121.1"/>
    <property type="molecule type" value="Genomic_DNA"/>
</dbReference>
<comment type="subcellular location">
    <subcellularLocation>
        <location evidence="8">Mitochondrion matrix</location>
    </subcellularLocation>
</comment>
<dbReference type="CDD" id="cd16929">
    <property type="entry name" value="HATPase_PDK-like"/>
    <property type="match status" value="1"/>
</dbReference>
<dbReference type="InterPro" id="IPR039028">
    <property type="entry name" value="BCKD/PDK"/>
</dbReference>
<sequence length="461" mass="53393">MSMWKMSDALRHQIYKPSPGTLFHASYFAVHELPIRLSHRVRELENLPLGLSEDPSIRLVRDWYAQSFEELMSVEEPELSDEFRDMLLKNKKDDFMWEGEDSNVKRNYNRNSFVFEDDGVIIRKSNRHDEDSFAEIENSAEPDLFLNSENIVSTAENEEFEKPLGLKTYFQHAPNDIIYPKEVTDYNKSVTNILVKIKKRHDATVATLARGVQNWKQKNNYKYLNSPINQFLDRFYMSRIGIRMLIGQTIAINQQSQKNMQNDDYVGIICLHCNIKEIIRDAIDAARFACEEHFDVMEVPKVKLYCPSDLTFRYVPGHLVHMLFETLKNSLRATIEHHSKLNPGIDLDDIKYPPIKIIVAKGDEDITIKISDEGGGIPRSAVPLIWTYFYTSAEKQIKEDDLQDFHNSHKVPFMGLGVGLPHSRLYARYFSGDLKLISMEGYGTDVYLHLNRLSSSTEPLQ</sequence>
<keyword evidence="11" id="KW-1185">Reference proteome</keyword>
<dbReference type="GO" id="GO:0005524">
    <property type="term" value="F:ATP binding"/>
    <property type="evidence" value="ECO:0007669"/>
    <property type="project" value="UniProtKB-UniRule"/>
</dbReference>
<keyword evidence="3 8" id="KW-0547">Nucleotide-binding</keyword>
<evidence type="ECO:0000256" key="3">
    <source>
        <dbReference type="ARBA" id="ARBA00022741"/>
    </source>
</evidence>
<dbReference type="InterPro" id="IPR003594">
    <property type="entry name" value="HATPase_dom"/>
</dbReference>
<dbReference type="SMART" id="SM00387">
    <property type="entry name" value="HATPase_c"/>
    <property type="match status" value="1"/>
</dbReference>
<dbReference type="GO" id="GO:0005759">
    <property type="term" value="C:mitochondrial matrix"/>
    <property type="evidence" value="ECO:0007669"/>
    <property type="project" value="UniProtKB-SubCell"/>
</dbReference>
<evidence type="ECO:0000256" key="1">
    <source>
        <dbReference type="ARBA" id="ARBA00006155"/>
    </source>
</evidence>
<dbReference type="SUPFAM" id="SSF55874">
    <property type="entry name" value="ATPase domain of HSP90 chaperone/DNA topoisomerase II/histidine kinase"/>
    <property type="match status" value="1"/>
</dbReference>
<dbReference type="PANTHER" id="PTHR11947:SF3">
    <property type="entry name" value="[PYRUVATE DEHYDROGENASE (ACETYL-TRANSFERRING)] KINASE, MITOCHONDRIAL"/>
    <property type="match status" value="1"/>
</dbReference>
<dbReference type="GO" id="GO:0010906">
    <property type="term" value="P:regulation of glucose metabolic process"/>
    <property type="evidence" value="ECO:0007669"/>
    <property type="project" value="TreeGrafter"/>
</dbReference>
<dbReference type="Proteomes" id="UP000186136">
    <property type="component" value="Unassembled WGS sequence"/>
</dbReference>
<dbReference type="InterPro" id="IPR018955">
    <property type="entry name" value="BCDHK/PDK_N"/>
</dbReference>
<dbReference type="GO" id="GO:0004740">
    <property type="term" value="F:pyruvate dehydrogenase (acetyl-transferring) kinase activity"/>
    <property type="evidence" value="ECO:0007669"/>
    <property type="project" value="UniProtKB-EC"/>
</dbReference>
<organism evidence="10 11">
    <name type="scientific">Pichia membranifaciens</name>
    <dbReference type="NCBI Taxonomy" id="4926"/>
    <lineage>
        <taxon>Eukaryota</taxon>
        <taxon>Fungi</taxon>
        <taxon>Dikarya</taxon>
        <taxon>Ascomycota</taxon>
        <taxon>Saccharomycotina</taxon>
        <taxon>Pichiomycetes</taxon>
        <taxon>Pichiales</taxon>
        <taxon>Pichiaceae</taxon>
        <taxon>Pichia</taxon>
    </lineage>
</organism>
<gene>
    <name evidence="10" type="ORF">PMKS-001589</name>
</gene>
<evidence type="ECO:0000259" key="9">
    <source>
        <dbReference type="PROSITE" id="PS50109"/>
    </source>
</evidence>
<comment type="similarity">
    <text evidence="1 8">Belongs to the PDK/BCKDK protein kinase family.</text>
</comment>
<dbReference type="Pfam" id="PF02518">
    <property type="entry name" value="HATPase_c"/>
    <property type="match status" value="1"/>
</dbReference>
<proteinExistence type="inferred from homology"/>
<reference evidence="10 11" key="1">
    <citation type="submission" date="2016-08" db="EMBL/GenBank/DDBJ databases">
        <title>Whole genome shotgun sequence of Pichia membranifaciens KS47-1.</title>
        <authorList>
            <person name="Konishi M."/>
            <person name="Ishida M."/>
            <person name="Arakawa T."/>
            <person name="Kato Y."/>
            <person name="Horiuchi J."/>
        </authorList>
    </citation>
    <scope>NUCLEOTIDE SEQUENCE [LARGE SCALE GENOMIC DNA]</scope>
    <source>
        <strain evidence="10 11">KS47-1</strain>
    </source>
</reference>
<keyword evidence="6 8" id="KW-0496">Mitochondrion</keyword>
<dbReference type="PROSITE" id="PS50109">
    <property type="entry name" value="HIS_KIN"/>
    <property type="match status" value="1"/>
</dbReference>
<dbReference type="InterPro" id="IPR036890">
    <property type="entry name" value="HATPase_C_sf"/>
</dbReference>
<keyword evidence="2 8" id="KW-0808">Transferase</keyword>
<dbReference type="InterPro" id="IPR036784">
    <property type="entry name" value="AK/P_DHK_N_sf"/>
</dbReference>
<evidence type="ECO:0000313" key="10">
    <source>
        <dbReference type="EMBL" id="GAV28121.1"/>
    </source>
</evidence>
<dbReference type="Gene3D" id="3.30.565.10">
    <property type="entry name" value="Histidine kinase-like ATPase, C-terminal domain"/>
    <property type="match status" value="1"/>
</dbReference>
<dbReference type="SUPFAM" id="SSF69012">
    <property type="entry name" value="alpha-ketoacid dehydrogenase kinase, N-terminal domain"/>
    <property type="match status" value="1"/>
</dbReference>
<dbReference type="Pfam" id="PF10436">
    <property type="entry name" value="BCDHK_Adom3"/>
    <property type="match status" value="1"/>
</dbReference>
<evidence type="ECO:0000256" key="4">
    <source>
        <dbReference type="ARBA" id="ARBA00022777"/>
    </source>
</evidence>
<evidence type="ECO:0000313" key="11">
    <source>
        <dbReference type="Proteomes" id="UP000186136"/>
    </source>
</evidence>
<comment type="catalytic activity">
    <reaction evidence="7">
        <text>L-seryl-[pyruvate dehydrogenase E1 alpha subunit] + ATP = O-phospho-L-seryl-[pyruvate dehydrogenase E1 alpha subunit] + ADP + H(+)</text>
        <dbReference type="Rhea" id="RHEA:23052"/>
        <dbReference type="Rhea" id="RHEA-COMP:13689"/>
        <dbReference type="Rhea" id="RHEA-COMP:13690"/>
        <dbReference type="ChEBI" id="CHEBI:15378"/>
        <dbReference type="ChEBI" id="CHEBI:29999"/>
        <dbReference type="ChEBI" id="CHEBI:30616"/>
        <dbReference type="ChEBI" id="CHEBI:83421"/>
        <dbReference type="ChEBI" id="CHEBI:456216"/>
        <dbReference type="EC" id="2.7.11.2"/>
    </reaction>
</comment>
<evidence type="ECO:0000256" key="8">
    <source>
        <dbReference type="RuleBase" id="RU366032"/>
    </source>
</evidence>
<dbReference type="PANTHER" id="PTHR11947">
    <property type="entry name" value="PYRUVATE DEHYDROGENASE KINASE"/>
    <property type="match status" value="1"/>
</dbReference>